<dbReference type="GO" id="GO:0006083">
    <property type="term" value="P:acetate metabolic process"/>
    <property type="evidence" value="ECO:0007669"/>
    <property type="project" value="TreeGrafter"/>
</dbReference>
<evidence type="ECO:0000256" key="3">
    <source>
        <dbReference type="ARBA" id="ARBA00022777"/>
    </source>
</evidence>
<evidence type="ECO:0000256" key="1">
    <source>
        <dbReference type="ARBA" id="ARBA00022679"/>
    </source>
</evidence>
<dbReference type="GO" id="GO:0006085">
    <property type="term" value="P:acetyl-CoA biosynthetic process"/>
    <property type="evidence" value="ECO:0007669"/>
    <property type="project" value="UniProtKB-UniRule"/>
</dbReference>
<dbReference type="PIRSF" id="PIRSF000722">
    <property type="entry name" value="Acetate_prop_kin"/>
    <property type="match status" value="1"/>
</dbReference>
<comment type="caution">
    <text evidence="5">Lacks conserved residue(s) required for the propagation of feature annotation.</text>
</comment>
<dbReference type="Pfam" id="PF00871">
    <property type="entry name" value="Acetate_kinase"/>
    <property type="match status" value="1"/>
</dbReference>
<dbReference type="EC" id="2.7.2.1" evidence="5"/>
<feature type="binding site" evidence="5">
    <location>
        <begin position="231"/>
        <end position="235"/>
    </location>
    <ligand>
        <name>ATP</name>
        <dbReference type="ChEBI" id="CHEBI:30616"/>
    </ligand>
</feature>
<feature type="binding site" evidence="5">
    <location>
        <position position="108"/>
    </location>
    <ligand>
        <name>substrate</name>
    </ligand>
</feature>
<dbReference type="OrthoDB" id="67445at2759"/>
<reference evidence="6" key="1">
    <citation type="submission" date="2020-04" db="EMBL/GenBank/DDBJ databases">
        <title>Analysis of mating type loci in Filobasidium floriforme.</title>
        <authorList>
            <person name="Nowrousian M."/>
        </authorList>
    </citation>
    <scope>NUCLEOTIDE SEQUENCE</scope>
    <source>
        <strain evidence="6">CBS 6242</strain>
    </source>
</reference>
<comment type="pathway">
    <text evidence="5">Metabolic intermediate biosynthesis; acetyl-CoA biosynthesis; acetyl-CoA from acetate: step 1/2.</text>
</comment>
<keyword evidence="4 5" id="KW-0067">ATP-binding</keyword>
<dbReference type="SUPFAM" id="SSF53067">
    <property type="entry name" value="Actin-like ATPase domain"/>
    <property type="match status" value="2"/>
</dbReference>
<dbReference type="AlphaFoldDB" id="A0A8K0NPU2"/>
<dbReference type="PANTHER" id="PTHR21060:SF15">
    <property type="entry name" value="ACETATE KINASE-RELATED"/>
    <property type="match status" value="1"/>
</dbReference>
<dbReference type="NCBIfam" id="TIGR00016">
    <property type="entry name" value="ackA"/>
    <property type="match status" value="1"/>
</dbReference>
<name>A0A8K0NPU2_9TREE</name>
<dbReference type="PROSITE" id="PS01075">
    <property type="entry name" value="ACETATE_KINASE_1"/>
    <property type="match status" value="1"/>
</dbReference>
<keyword evidence="3 5" id="KW-0418">Kinase</keyword>
<feature type="binding site" evidence="5">
    <location>
        <position position="16"/>
    </location>
    <ligand>
        <name>ATP</name>
        <dbReference type="ChEBI" id="CHEBI:30616"/>
    </ligand>
</feature>
<evidence type="ECO:0000256" key="4">
    <source>
        <dbReference type="ARBA" id="ARBA00022840"/>
    </source>
</evidence>
<feature type="active site" description="Proton donor/acceptor" evidence="5">
    <location>
        <position position="167"/>
    </location>
</feature>
<dbReference type="InterPro" id="IPR043129">
    <property type="entry name" value="ATPase_NBD"/>
</dbReference>
<keyword evidence="2 5" id="KW-0547">Nucleotide-binding</keyword>
<dbReference type="GO" id="GO:0005524">
    <property type="term" value="F:ATP binding"/>
    <property type="evidence" value="ECO:0007669"/>
    <property type="project" value="UniProtKB-KW"/>
</dbReference>
<keyword evidence="1 5" id="KW-0808">Transferase</keyword>
<gene>
    <name evidence="6" type="ORF">FFLO_01598</name>
</gene>
<evidence type="ECO:0000313" key="6">
    <source>
        <dbReference type="EMBL" id="KAG7562908.1"/>
    </source>
</evidence>
<dbReference type="GO" id="GO:0000287">
    <property type="term" value="F:magnesium ion binding"/>
    <property type="evidence" value="ECO:0007669"/>
    <property type="project" value="UniProtKB-UniRule"/>
</dbReference>
<keyword evidence="7" id="KW-1185">Reference proteome</keyword>
<keyword evidence="5" id="KW-0460">Magnesium</keyword>
<dbReference type="Proteomes" id="UP000812966">
    <property type="component" value="Unassembled WGS sequence"/>
</dbReference>
<dbReference type="UniPathway" id="UPA00340">
    <property type="reaction ID" value="UER00458"/>
</dbReference>
<keyword evidence="5" id="KW-0479">Metal-binding</keyword>
<sequence length="444" mass="47705">MSSYILAINCGSSSIKSKLFLVPGNKGDALKAVADVTVKNIGSKGDKVKFKISWEDAEGIAKLGKDLEEDGEAGDAVEYKKLPPQLLERLIKSSEKLEKSQIKAIGHRVVHGGPTEKPITVTKEHEEGLERMDKLSEFAPLHNHSAVLAIRACLSALPDHTSVLLFDTLFHQTLPKEVYSYAIPPQESGALDRSIPLRKYGFHGLSYMSILGAMAKKLNKKEEDVSIVVAHLGSGGSSCCIRKGKSIDTSMGLTPLEGLVGGTRSGSIDPTLIFHLVPGAAEDAGLEGIKVSRAEATLNKKSGLQAVAGTANFGTITTRMTDKSSCSEEEHSACTLAYDLYVDRLMFYLTGYLSKLLGSLDSSEVDGIVFSGGIGEKSDYLRADVARRLGWMGVSVDKARNEQASKGEEVVSAIHAEGSKVGLYVVQTDEEDVCARMTREELGL</sequence>
<dbReference type="EMBL" id="JABELV010000023">
    <property type="protein sequence ID" value="KAG7562908.1"/>
    <property type="molecule type" value="Genomic_DNA"/>
</dbReference>
<protein>
    <recommendedName>
        <fullName evidence="5">Probable acetate kinase</fullName>
        <ecNumber evidence="5">2.7.2.1</ecNumber>
    </recommendedName>
    <alternativeName>
        <fullName evidence="5">Acetokinase</fullName>
    </alternativeName>
</protein>
<dbReference type="Gene3D" id="3.30.420.40">
    <property type="match status" value="2"/>
</dbReference>
<dbReference type="PRINTS" id="PR00471">
    <property type="entry name" value="ACETATEKNASE"/>
</dbReference>
<feature type="site" description="Transition state stabilizer" evidence="5">
    <location>
        <position position="203"/>
    </location>
</feature>
<organism evidence="6 7">
    <name type="scientific">Filobasidium floriforme</name>
    <dbReference type="NCBI Taxonomy" id="5210"/>
    <lineage>
        <taxon>Eukaryota</taxon>
        <taxon>Fungi</taxon>
        <taxon>Dikarya</taxon>
        <taxon>Basidiomycota</taxon>
        <taxon>Agaricomycotina</taxon>
        <taxon>Tremellomycetes</taxon>
        <taxon>Filobasidiales</taxon>
        <taxon>Filobasidiaceae</taxon>
        <taxon>Filobasidium</taxon>
    </lineage>
</organism>
<proteinExistence type="inferred from homology"/>
<dbReference type="HAMAP" id="MF_00020">
    <property type="entry name" value="Acetate_kinase"/>
    <property type="match status" value="1"/>
</dbReference>
<comment type="cofactor">
    <cofactor evidence="5">
        <name>Mg(2+)</name>
        <dbReference type="ChEBI" id="CHEBI:18420"/>
    </cofactor>
</comment>
<feature type="binding site" evidence="5">
    <location>
        <position position="430"/>
    </location>
    <ligand>
        <name>Mg(2+)</name>
        <dbReference type="ChEBI" id="CHEBI:18420"/>
    </ligand>
</feature>
<comment type="caution">
    <text evidence="6">The sequence shown here is derived from an EMBL/GenBank/DDBJ whole genome shotgun (WGS) entry which is preliminary data.</text>
</comment>
<evidence type="ECO:0000256" key="2">
    <source>
        <dbReference type="ARBA" id="ARBA00022741"/>
    </source>
</evidence>
<feature type="site" description="Transition state stabilizer" evidence="5">
    <location>
        <position position="264"/>
    </location>
</feature>
<dbReference type="InterPro" id="IPR023865">
    <property type="entry name" value="Aliphatic_acid_kinase_CS"/>
</dbReference>
<dbReference type="InterPro" id="IPR000890">
    <property type="entry name" value="Aliphatic_acid_kin_short-chain"/>
</dbReference>
<comment type="catalytic activity">
    <reaction evidence="5">
        <text>acetate + ATP = acetyl phosphate + ADP</text>
        <dbReference type="Rhea" id="RHEA:11352"/>
        <dbReference type="ChEBI" id="CHEBI:22191"/>
        <dbReference type="ChEBI" id="CHEBI:30089"/>
        <dbReference type="ChEBI" id="CHEBI:30616"/>
        <dbReference type="ChEBI" id="CHEBI:456216"/>
        <dbReference type="EC" id="2.7.2.1"/>
    </reaction>
</comment>
<evidence type="ECO:0000313" key="7">
    <source>
        <dbReference type="Proteomes" id="UP000812966"/>
    </source>
</evidence>
<feature type="binding site" evidence="5">
    <location>
        <position position="9"/>
    </location>
    <ligand>
        <name>Mg(2+)</name>
        <dbReference type="ChEBI" id="CHEBI:18420"/>
    </ligand>
</feature>
<accession>A0A8K0NPU2</accession>
<dbReference type="GO" id="GO:0008776">
    <property type="term" value="F:acetate kinase activity"/>
    <property type="evidence" value="ECO:0007669"/>
    <property type="project" value="UniProtKB-UniRule"/>
</dbReference>
<dbReference type="PANTHER" id="PTHR21060">
    <property type="entry name" value="ACETATE KINASE"/>
    <property type="match status" value="1"/>
</dbReference>
<comment type="similarity">
    <text evidence="5">Belongs to the acetokinase family.</text>
</comment>
<evidence type="ECO:0000256" key="5">
    <source>
        <dbReference type="HAMAP-Rule" id="MF_03131"/>
    </source>
</evidence>
<dbReference type="InterPro" id="IPR004372">
    <property type="entry name" value="Ac/propionate_kinase"/>
</dbReference>